<dbReference type="EMBL" id="LT985188">
    <property type="protein sequence ID" value="SPD87649.1"/>
    <property type="molecule type" value="Genomic_DNA"/>
</dbReference>
<dbReference type="GO" id="GO:0000272">
    <property type="term" value="P:polysaccharide catabolic process"/>
    <property type="evidence" value="ECO:0007669"/>
    <property type="project" value="UniProtKB-KW"/>
</dbReference>
<dbReference type="InterPro" id="IPR036116">
    <property type="entry name" value="FN3_sf"/>
</dbReference>
<keyword evidence="2" id="KW-0326">Glycosidase</keyword>
<sequence>MTATTPVRSRRPSRLWITLTALVVLIAGVSIAATAVAASGPKPTVKALGADVVKLSWAAITGATKYTVRYSTSSSMSSATTVTKVEDKDITTPFTNVMGLSANKTYYFQVTGYNSSGTALNTWGNTSSGAKTFYSYATPTGLAAANIASTSVELSWQPVSGAPGYKVRYYNRTDKARYVWNQVENFTLHGQNDSDSLRKNTQHWISVAVQQPAIGTFGTADYTPLVTMSPLSKEITLTTSNYDIAAPSDLAVTQQQPTSVRVSWDEPSGFEDGMRYRVQYSTSSAMTGAKTVDADGTAVTLSGLSENTTYYVRVMVIDSTGAQLSDRSAFQIAKTRVTRGTISGTVNGPAGRDVVAMVYGTGGELAAQSDVASNGTYSVLVRPGSYKVLLSYLGTGGYTSMWTSASASGGVPVFSAGQTLTISGTGKATAATTTLARGASITGTVRYNGTGLNGVYLSSLTAQTSAREVEAVTQTPTDGGAAGWYSIKGLSDGEHWLRFIRSGYKNVSIWIKVENAVVTQYRVSSQSSPTDLGAGKTLNVNMTK</sequence>
<evidence type="ECO:0000256" key="3">
    <source>
        <dbReference type="ARBA" id="ARBA00023326"/>
    </source>
</evidence>
<evidence type="ECO:0000256" key="1">
    <source>
        <dbReference type="ARBA" id="ARBA00022737"/>
    </source>
</evidence>
<keyword evidence="3" id="KW-0624">Polysaccharide degradation</keyword>
<organism evidence="5 6">
    <name type="scientific">Micropruina glycogenica</name>
    <dbReference type="NCBI Taxonomy" id="75385"/>
    <lineage>
        <taxon>Bacteria</taxon>
        <taxon>Bacillati</taxon>
        <taxon>Actinomycetota</taxon>
        <taxon>Actinomycetes</taxon>
        <taxon>Propionibacteriales</taxon>
        <taxon>Nocardioidaceae</taxon>
        <taxon>Micropruina</taxon>
    </lineage>
</organism>
<dbReference type="InterPro" id="IPR003961">
    <property type="entry name" value="FN3_dom"/>
</dbReference>
<dbReference type="RefSeq" id="WP_105186338.1">
    <property type="nucleotide sequence ID" value="NZ_BAAAGO010000031.1"/>
</dbReference>
<evidence type="ECO:0000313" key="6">
    <source>
        <dbReference type="Proteomes" id="UP000238164"/>
    </source>
</evidence>
<dbReference type="InterPro" id="IPR013783">
    <property type="entry name" value="Ig-like_fold"/>
</dbReference>
<dbReference type="Gene3D" id="2.60.40.10">
    <property type="entry name" value="Immunoglobulins"/>
    <property type="match status" value="3"/>
</dbReference>
<dbReference type="AlphaFoldDB" id="A0A2N9JJN9"/>
<evidence type="ECO:0000259" key="4">
    <source>
        <dbReference type="PROSITE" id="PS50853"/>
    </source>
</evidence>
<protein>
    <submittedName>
        <fullName evidence="5">Putative Fibronectin type III domain-containing protein</fullName>
    </submittedName>
</protein>
<feature type="domain" description="Fibronectin type-III" evidence="4">
    <location>
        <begin position="37"/>
        <end position="138"/>
    </location>
</feature>
<keyword evidence="6" id="KW-1185">Reference proteome</keyword>
<keyword evidence="3" id="KW-0119">Carbohydrate metabolism</keyword>
<dbReference type="OrthoDB" id="9767239at2"/>
<dbReference type="PANTHER" id="PTHR46708">
    <property type="entry name" value="TENASCIN"/>
    <property type="match status" value="1"/>
</dbReference>
<dbReference type="PANTHER" id="PTHR46708:SF2">
    <property type="entry name" value="FIBRONECTIN TYPE-III DOMAIN-CONTAINING PROTEIN"/>
    <property type="match status" value="1"/>
</dbReference>
<dbReference type="KEGG" id="mgg:MPLG2_2619"/>
<feature type="domain" description="Fibronectin type-III" evidence="4">
    <location>
        <begin position="246"/>
        <end position="338"/>
    </location>
</feature>
<reference evidence="5 6" key="1">
    <citation type="submission" date="2018-02" db="EMBL/GenBank/DDBJ databases">
        <authorList>
            <person name="Cohen D.B."/>
            <person name="Kent A.D."/>
        </authorList>
    </citation>
    <scope>NUCLEOTIDE SEQUENCE [LARGE SCALE GENOMIC DNA]</scope>
    <source>
        <strain evidence="5">1</strain>
    </source>
</reference>
<dbReference type="CDD" id="cd00063">
    <property type="entry name" value="FN3"/>
    <property type="match status" value="2"/>
</dbReference>
<gene>
    <name evidence="5" type="ORF">MPLG2_2619</name>
</gene>
<name>A0A2N9JJN9_9ACTN</name>
<evidence type="ECO:0000313" key="5">
    <source>
        <dbReference type="EMBL" id="SPD87649.1"/>
    </source>
</evidence>
<dbReference type="GO" id="GO:0016798">
    <property type="term" value="F:hydrolase activity, acting on glycosyl bonds"/>
    <property type="evidence" value="ECO:0007669"/>
    <property type="project" value="UniProtKB-KW"/>
</dbReference>
<dbReference type="Pfam" id="PF00041">
    <property type="entry name" value="fn3"/>
    <property type="match status" value="1"/>
</dbReference>
<dbReference type="SUPFAM" id="SSF49265">
    <property type="entry name" value="Fibronectin type III"/>
    <property type="match status" value="2"/>
</dbReference>
<proteinExistence type="predicted"/>
<dbReference type="InterPro" id="IPR050991">
    <property type="entry name" value="ECM_Regulatory_Proteins"/>
</dbReference>
<dbReference type="SMART" id="SM00060">
    <property type="entry name" value="FN3"/>
    <property type="match status" value="3"/>
</dbReference>
<keyword evidence="1" id="KW-0677">Repeat</keyword>
<dbReference type="PROSITE" id="PS50853">
    <property type="entry name" value="FN3"/>
    <property type="match status" value="2"/>
</dbReference>
<dbReference type="Proteomes" id="UP000238164">
    <property type="component" value="Chromosome 1"/>
</dbReference>
<keyword evidence="2" id="KW-0378">Hydrolase</keyword>
<accession>A0A2N9JJN9</accession>
<evidence type="ECO:0000256" key="2">
    <source>
        <dbReference type="ARBA" id="ARBA00023295"/>
    </source>
</evidence>